<sequence length="286" mass="30939">MTASPLPSALVDAHWLAAHLHDPNLVVLDASWHMPAAQRSGVSEWRQQRIPGARFFDFDQEIADNSSSLPHMLPSAEQFSRQVSALGISNHQQIVIYDSSGIFAAPRAWWMFKAMSHSQVAVLDGGLPNWLALDLPVDNTPPTAVAAGKFEAQLQDHWLVDANQVQAALTQPNQQILDARSRERFSGQAPDPRPGVRAGHMPGAACLPFSELLQQGQYLPKDQLAEKLAPLLSPEQTLICSCGSGVTAAIIALAAYLTGHQKIAVYDGSWTEWGGSVQLPVMTGEG</sequence>
<dbReference type="PANTHER" id="PTHR11364">
    <property type="entry name" value="THIOSULFATE SULFERTANSFERASE"/>
    <property type="match status" value="1"/>
</dbReference>
<keyword evidence="4" id="KW-0677">Repeat</keyword>
<dbReference type="GO" id="GO:0016784">
    <property type="term" value="F:3-mercaptopyruvate sulfurtransferase activity"/>
    <property type="evidence" value="ECO:0007669"/>
    <property type="project" value="UniProtKB-EC"/>
</dbReference>
<evidence type="ECO:0000256" key="2">
    <source>
        <dbReference type="ARBA" id="ARBA00022490"/>
    </source>
</evidence>
<evidence type="ECO:0000313" key="10">
    <source>
        <dbReference type="EMBL" id="ART82353.1"/>
    </source>
</evidence>
<dbReference type="CDD" id="cd01448">
    <property type="entry name" value="TST_Repeat_1"/>
    <property type="match status" value="1"/>
</dbReference>
<dbReference type="KEGG" id="opf:CBP31_06740"/>
<accession>A0A1Y0D499</accession>
<comment type="catalytic activity">
    <reaction evidence="5">
        <text>2-oxo-3-sulfanylpropanoate + [thioredoxin]-dithiol = [thioredoxin]-disulfide + hydrogen sulfide + pyruvate + H(+)</text>
        <dbReference type="Rhea" id="RHEA:21740"/>
        <dbReference type="Rhea" id="RHEA-COMP:10698"/>
        <dbReference type="Rhea" id="RHEA-COMP:10700"/>
        <dbReference type="ChEBI" id="CHEBI:15361"/>
        <dbReference type="ChEBI" id="CHEBI:15378"/>
        <dbReference type="ChEBI" id="CHEBI:29919"/>
        <dbReference type="ChEBI" id="CHEBI:29950"/>
        <dbReference type="ChEBI" id="CHEBI:50058"/>
        <dbReference type="ChEBI" id="CHEBI:57678"/>
        <dbReference type="EC" id="2.8.1.2"/>
    </reaction>
    <physiologicalReaction direction="left-to-right" evidence="5">
        <dbReference type="Rhea" id="RHEA:21741"/>
    </physiologicalReaction>
</comment>
<dbReference type="SUPFAM" id="SSF52821">
    <property type="entry name" value="Rhodanese/Cell cycle control phosphatase"/>
    <property type="match status" value="2"/>
</dbReference>
<evidence type="ECO:0000256" key="3">
    <source>
        <dbReference type="ARBA" id="ARBA00022679"/>
    </source>
</evidence>
<feature type="domain" description="Rhodanese" evidence="9">
    <location>
        <begin position="170"/>
        <end position="282"/>
    </location>
</feature>
<evidence type="ECO:0000256" key="6">
    <source>
        <dbReference type="ARBA" id="ARBA00066832"/>
    </source>
</evidence>
<evidence type="ECO:0000256" key="8">
    <source>
        <dbReference type="ARBA" id="ARBA00078354"/>
    </source>
</evidence>
<evidence type="ECO:0000256" key="1">
    <source>
        <dbReference type="ARBA" id="ARBA00004496"/>
    </source>
</evidence>
<dbReference type="EC" id="2.8.1.2" evidence="6"/>
<evidence type="ECO:0000259" key="9">
    <source>
        <dbReference type="PROSITE" id="PS50206"/>
    </source>
</evidence>
<dbReference type="GO" id="GO:0005737">
    <property type="term" value="C:cytoplasm"/>
    <property type="evidence" value="ECO:0007669"/>
    <property type="project" value="UniProtKB-SubCell"/>
</dbReference>
<dbReference type="RefSeq" id="WP_087035702.1">
    <property type="nucleotide sequence ID" value="NZ_CP021377.1"/>
</dbReference>
<dbReference type="Proteomes" id="UP000243937">
    <property type="component" value="Chromosome"/>
</dbReference>
<dbReference type="SMART" id="SM00450">
    <property type="entry name" value="RHOD"/>
    <property type="match status" value="2"/>
</dbReference>
<dbReference type="FunFam" id="3.40.250.10:FF:000001">
    <property type="entry name" value="Sulfurtransferase"/>
    <property type="match status" value="1"/>
</dbReference>
<dbReference type="Gene3D" id="3.40.250.10">
    <property type="entry name" value="Rhodanese-like domain"/>
    <property type="match status" value="2"/>
</dbReference>
<dbReference type="CDD" id="cd01449">
    <property type="entry name" value="TST_Repeat_2"/>
    <property type="match status" value="1"/>
</dbReference>
<evidence type="ECO:0000256" key="4">
    <source>
        <dbReference type="ARBA" id="ARBA00022737"/>
    </source>
</evidence>
<organism evidence="10 11">
    <name type="scientific">Oceanisphaera profunda</name>
    <dbReference type="NCBI Taxonomy" id="1416627"/>
    <lineage>
        <taxon>Bacteria</taxon>
        <taxon>Pseudomonadati</taxon>
        <taxon>Pseudomonadota</taxon>
        <taxon>Gammaproteobacteria</taxon>
        <taxon>Aeromonadales</taxon>
        <taxon>Aeromonadaceae</taxon>
        <taxon>Oceanisphaera</taxon>
    </lineage>
</organism>
<dbReference type="InterPro" id="IPR045078">
    <property type="entry name" value="TST/MPST-like"/>
</dbReference>
<comment type="subcellular location">
    <subcellularLocation>
        <location evidence="1">Cytoplasm</location>
    </subcellularLocation>
</comment>
<dbReference type="InterPro" id="IPR036873">
    <property type="entry name" value="Rhodanese-like_dom_sf"/>
</dbReference>
<dbReference type="PANTHER" id="PTHR11364:SF27">
    <property type="entry name" value="SULFURTRANSFERASE"/>
    <property type="match status" value="1"/>
</dbReference>
<keyword evidence="3 10" id="KW-0808">Transferase</keyword>
<keyword evidence="11" id="KW-1185">Reference proteome</keyword>
<evidence type="ECO:0000256" key="7">
    <source>
        <dbReference type="ARBA" id="ARBA00070833"/>
    </source>
</evidence>
<gene>
    <name evidence="10" type="ORF">CBP31_06740</name>
</gene>
<dbReference type="EMBL" id="CP021377">
    <property type="protein sequence ID" value="ART82353.1"/>
    <property type="molecule type" value="Genomic_DNA"/>
</dbReference>
<reference evidence="10 11" key="1">
    <citation type="journal article" date="2014" name="Int. J. Syst. Evol. Microbiol.">
        <title>Oceanisphaera profunda sp. nov., a marine bacterium isolated from deep-sea sediment, and emended description of the genus Oceanisphaera.</title>
        <authorList>
            <person name="Xu Z."/>
            <person name="Zhang X.Y."/>
            <person name="Su H.N."/>
            <person name="Yu Z.C."/>
            <person name="Liu C."/>
            <person name="Li H."/>
            <person name="Chen X.L."/>
            <person name="Song X.Y."/>
            <person name="Xie B.B."/>
            <person name="Qin Q.L."/>
            <person name="Zhou B.C."/>
            <person name="Shi M."/>
            <person name="Huang Y."/>
            <person name="Zhang Y.Z."/>
        </authorList>
    </citation>
    <scope>NUCLEOTIDE SEQUENCE [LARGE SCALE GENOMIC DNA]</scope>
    <source>
        <strain evidence="10 11">SM1222</strain>
    </source>
</reference>
<dbReference type="AlphaFoldDB" id="A0A1Y0D499"/>
<proteinExistence type="predicted"/>
<dbReference type="FunFam" id="3.40.250.10:FF:000015">
    <property type="entry name" value="Sulfurtransferase"/>
    <property type="match status" value="1"/>
</dbReference>
<evidence type="ECO:0000313" key="11">
    <source>
        <dbReference type="Proteomes" id="UP000243937"/>
    </source>
</evidence>
<protein>
    <recommendedName>
        <fullName evidence="7">3-mercaptopyruvate sulfurtransferase</fullName>
        <ecNumber evidence="6">2.8.1.2</ecNumber>
    </recommendedName>
    <alternativeName>
        <fullName evidence="8">Rhodanese-like protein</fullName>
    </alternativeName>
</protein>
<dbReference type="OrthoDB" id="9781034at2"/>
<dbReference type="Pfam" id="PF00581">
    <property type="entry name" value="Rhodanese"/>
    <property type="match status" value="2"/>
</dbReference>
<keyword evidence="2" id="KW-0963">Cytoplasm</keyword>
<dbReference type="GO" id="GO:0004792">
    <property type="term" value="F:thiosulfate-cyanide sulfurtransferase activity"/>
    <property type="evidence" value="ECO:0007669"/>
    <property type="project" value="TreeGrafter"/>
</dbReference>
<dbReference type="PROSITE" id="PS50206">
    <property type="entry name" value="RHODANESE_3"/>
    <property type="match status" value="2"/>
</dbReference>
<dbReference type="InterPro" id="IPR001763">
    <property type="entry name" value="Rhodanese-like_dom"/>
</dbReference>
<name>A0A1Y0D499_9GAMM</name>
<evidence type="ECO:0000256" key="5">
    <source>
        <dbReference type="ARBA" id="ARBA00051793"/>
    </source>
</evidence>
<feature type="domain" description="Rhodanese" evidence="9">
    <location>
        <begin position="21"/>
        <end position="139"/>
    </location>
</feature>